<comment type="caution">
    <text evidence="4">The sequence shown here is derived from an EMBL/GenBank/DDBJ whole genome shotgun (WGS) entry which is preliminary data.</text>
</comment>
<keyword evidence="2 4" id="KW-0378">Hydrolase</keyword>
<reference evidence="4 5" key="1">
    <citation type="submission" date="2010-12" db="EMBL/GenBank/DDBJ databases">
        <authorList>
            <person name="Muzny D."/>
            <person name="Qin X."/>
            <person name="Deng J."/>
            <person name="Jiang H."/>
            <person name="Liu Y."/>
            <person name="Qu J."/>
            <person name="Song X.-Z."/>
            <person name="Zhang L."/>
            <person name="Thornton R."/>
            <person name="Coyle M."/>
            <person name="Francisco L."/>
            <person name="Jackson L."/>
            <person name="Javaid M."/>
            <person name="Korchina V."/>
            <person name="Kovar C."/>
            <person name="Mata R."/>
            <person name="Mathew T."/>
            <person name="Ngo R."/>
            <person name="Nguyen L."/>
            <person name="Nguyen N."/>
            <person name="Okwuonu G."/>
            <person name="Ongeri F."/>
            <person name="Pham C."/>
            <person name="Simmons D."/>
            <person name="Wilczek-Boney K."/>
            <person name="Hale W."/>
            <person name="Jakkamsetti A."/>
            <person name="Pham P."/>
            <person name="Ruth R."/>
            <person name="San Lucas F."/>
            <person name="Warren J."/>
            <person name="Zhang J."/>
            <person name="Zhao Z."/>
            <person name="Zhou C."/>
            <person name="Zhu D."/>
            <person name="Lee S."/>
            <person name="Bess C."/>
            <person name="Blankenburg K."/>
            <person name="Forbes L."/>
            <person name="Fu Q."/>
            <person name="Gubbala S."/>
            <person name="Hirani K."/>
            <person name="Jayaseelan J.C."/>
            <person name="Lara F."/>
            <person name="Munidasa M."/>
            <person name="Palculict T."/>
            <person name="Patil S."/>
            <person name="Pu L.-L."/>
            <person name="Saada N."/>
            <person name="Tang L."/>
            <person name="Weissenberger G."/>
            <person name="Zhu Y."/>
            <person name="Hemphill L."/>
            <person name="Shang Y."/>
            <person name="Youmans B."/>
            <person name="Ayvaz T."/>
            <person name="Ross M."/>
            <person name="Santibanez J."/>
            <person name="Aqrawi P."/>
            <person name="Gross S."/>
            <person name="Joshi V."/>
            <person name="Fowler G."/>
            <person name="Nazareth L."/>
            <person name="Reid J."/>
            <person name="Worley K."/>
            <person name="Petrosino J."/>
            <person name="Highlander S."/>
            <person name="Gibbs R."/>
        </authorList>
    </citation>
    <scope>NUCLEOTIDE SEQUENCE [LARGE SCALE GENOMIC DNA]</scope>
    <source>
        <strain evidence="4 5">ATCC 51599</strain>
    </source>
</reference>
<keyword evidence="5" id="KW-1185">Reference proteome</keyword>
<dbReference type="InterPro" id="IPR003010">
    <property type="entry name" value="C-N_Hydrolase"/>
</dbReference>
<dbReference type="PANTHER" id="PTHR23088:SF27">
    <property type="entry name" value="DEAMINATED GLUTATHIONE AMIDASE"/>
    <property type="match status" value="1"/>
</dbReference>
<dbReference type="InterPro" id="IPR045254">
    <property type="entry name" value="Nit1/2_C-N_Hydrolase"/>
</dbReference>
<feature type="domain" description="CN hydrolase" evidence="3">
    <location>
        <begin position="5"/>
        <end position="263"/>
    </location>
</feature>
<evidence type="ECO:0000256" key="2">
    <source>
        <dbReference type="ARBA" id="ARBA00022801"/>
    </source>
</evidence>
<dbReference type="SUPFAM" id="SSF56317">
    <property type="entry name" value="Carbon-nitrogen hydrolase"/>
    <property type="match status" value="1"/>
</dbReference>
<dbReference type="PROSITE" id="PS50263">
    <property type="entry name" value="CN_HYDROLASE"/>
    <property type="match status" value="1"/>
</dbReference>
<name>E7RYB0_9BURK</name>
<dbReference type="AlphaFoldDB" id="E7RYB0"/>
<evidence type="ECO:0000259" key="3">
    <source>
        <dbReference type="PROSITE" id="PS50263"/>
    </source>
</evidence>
<dbReference type="GO" id="GO:0016811">
    <property type="term" value="F:hydrolase activity, acting on carbon-nitrogen (but not peptide) bonds, in linear amides"/>
    <property type="evidence" value="ECO:0007669"/>
    <property type="project" value="InterPro"/>
</dbReference>
<protein>
    <submittedName>
        <fullName evidence="4">Hydrolase, carbon-nitrogen family</fullName>
    </submittedName>
</protein>
<sequence length="281" mass="30846">MVMKIKMAAVQMVSGPDVDRNLEVADGLLAQAAKQGAKLALLPEYFCLMSGNDRDKLGIMEPDAGEWPMQAEAEVPLQCFLSDAARRYGMTVLGGTVPMRSPKINKVCNSLLVYGPDGRRLARYDKIHLFGFQRGDESYDESVAIHPGRTPVVADVPVDGALLRVGLSVCYDLRFPELYRQMAPLDLMVMPAAFTYTTGQAHWELLLRARAVEGQCYVLASGQGGTHPSGRRTWGHSMLVDPWGEVCAVLPEGEGVVMAEMDTERLASVRESLPALRHRVL</sequence>
<evidence type="ECO:0000256" key="1">
    <source>
        <dbReference type="ARBA" id="ARBA00010613"/>
    </source>
</evidence>
<dbReference type="STRING" id="887898.HMPREF0551_1674"/>
<dbReference type="Gene3D" id="3.60.110.10">
    <property type="entry name" value="Carbon-nitrogen hydrolase"/>
    <property type="match status" value="1"/>
</dbReference>
<evidence type="ECO:0000313" key="4">
    <source>
        <dbReference type="EMBL" id="EFV94609.1"/>
    </source>
</evidence>
<dbReference type="RefSeq" id="WP_005673996.1">
    <property type="nucleotide sequence ID" value="NZ_CP146288.1"/>
</dbReference>
<dbReference type="InterPro" id="IPR036526">
    <property type="entry name" value="C-N_Hydrolase_sf"/>
</dbReference>
<dbReference type="EMBL" id="AEQP01000014">
    <property type="protein sequence ID" value="EFV94609.1"/>
    <property type="molecule type" value="Genomic_DNA"/>
</dbReference>
<dbReference type="eggNOG" id="COG0388">
    <property type="taxonomic scope" value="Bacteria"/>
</dbReference>
<dbReference type="CDD" id="cd07572">
    <property type="entry name" value="nit"/>
    <property type="match status" value="1"/>
</dbReference>
<dbReference type="Pfam" id="PF00795">
    <property type="entry name" value="CN_hydrolase"/>
    <property type="match status" value="1"/>
</dbReference>
<dbReference type="PROSITE" id="PS01227">
    <property type="entry name" value="UPF0012"/>
    <property type="match status" value="1"/>
</dbReference>
<evidence type="ECO:0000313" key="5">
    <source>
        <dbReference type="Proteomes" id="UP000011021"/>
    </source>
</evidence>
<gene>
    <name evidence="4" type="ORF">HMPREF0551_1674</name>
</gene>
<accession>E7RYB0</accession>
<comment type="similarity">
    <text evidence="1">Belongs to the carbon-nitrogen hydrolase superfamily. NIT1/NIT2 family.</text>
</comment>
<dbReference type="HOGENOM" id="CLU_030130_1_2_4"/>
<organism evidence="4 5">
    <name type="scientific">Lautropia mirabilis ATCC 51599</name>
    <dbReference type="NCBI Taxonomy" id="887898"/>
    <lineage>
        <taxon>Bacteria</taxon>
        <taxon>Pseudomonadati</taxon>
        <taxon>Pseudomonadota</taxon>
        <taxon>Betaproteobacteria</taxon>
        <taxon>Burkholderiales</taxon>
        <taxon>Burkholderiaceae</taxon>
        <taxon>Lautropia</taxon>
    </lineage>
</organism>
<dbReference type="Proteomes" id="UP000011021">
    <property type="component" value="Unassembled WGS sequence"/>
</dbReference>
<dbReference type="InterPro" id="IPR001110">
    <property type="entry name" value="UPF0012_CS"/>
</dbReference>
<dbReference type="PANTHER" id="PTHR23088">
    <property type="entry name" value="NITRILASE-RELATED"/>
    <property type="match status" value="1"/>
</dbReference>
<proteinExistence type="inferred from homology"/>